<evidence type="ECO:0000259" key="1">
    <source>
        <dbReference type="Pfam" id="PF01370"/>
    </source>
</evidence>
<evidence type="ECO:0000313" key="3">
    <source>
        <dbReference type="Proteomes" id="UP001499909"/>
    </source>
</evidence>
<gene>
    <name evidence="2" type="ORF">GCM10022406_38630</name>
</gene>
<dbReference type="InterPro" id="IPR001509">
    <property type="entry name" value="Epimerase_deHydtase"/>
</dbReference>
<accession>A0ABP7NV47</accession>
<dbReference type="Proteomes" id="UP001499909">
    <property type="component" value="Unassembled WGS sequence"/>
</dbReference>
<feature type="domain" description="NAD-dependent epimerase/dehydratase" evidence="1">
    <location>
        <begin position="9"/>
        <end position="225"/>
    </location>
</feature>
<dbReference type="PANTHER" id="PTHR48079">
    <property type="entry name" value="PROTEIN YEEZ"/>
    <property type="match status" value="1"/>
</dbReference>
<dbReference type="SUPFAM" id="SSF51735">
    <property type="entry name" value="NAD(P)-binding Rossmann-fold domains"/>
    <property type="match status" value="1"/>
</dbReference>
<proteinExistence type="predicted"/>
<dbReference type="Pfam" id="PF01370">
    <property type="entry name" value="Epimerase"/>
    <property type="match status" value="1"/>
</dbReference>
<name>A0ABP7NV47_9BACT</name>
<dbReference type="Gene3D" id="3.40.50.720">
    <property type="entry name" value="NAD(P)-binding Rossmann-like Domain"/>
    <property type="match status" value="1"/>
</dbReference>
<dbReference type="InterPro" id="IPR036291">
    <property type="entry name" value="NAD(P)-bd_dom_sf"/>
</dbReference>
<keyword evidence="3" id="KW-1185">Reference proteome</keyword>
<comment type="caution">
    <text evidence="2">The sequence shown here is derived from an EMBL/GenBank/DDBJ whole genome shotgun (WGS) entry which is preliminary data.</text>
</comment>
<dbReference type="EMBL" id="BAABDH010000111">
    <property type="protein sequence ID" value="GAA3953148.1"/>
    <property type="molecule type" value="Genomic_DNA"/>
</dbReference>
<dbReference type="RefSeq" id="WP_345117539.1">
    <property type="nucleotide sequence ID" value="NZ_BAABDH010000111.1"/>
</dbReference>
<reference evidence="3" key="1">
    <citation type="journal article" date="2019" name="Int. J. Syst. Evol. Microbiol.">
        <title>The Global Catalogue of Microorganisms (GCM) 10K type strain sequencing project: providing services to taxonomists for standard genome sequencing and annotation.</title>
        <authorList>
            <consortium name="The Broad Institute Genomics Platform"/>
            <consortium name="The Broad Institute Genome Sequencing Center for Infectious Disease"/>
            <person name="Wu L."/>
            <person name="Ma J."/>
        </authorList>
    </citation>
    <scope>NUCLEOTIDE SEQUENCE [LARGE SCALE GENOMIC DNA]</scope>
    <source>
        <strain evidence="3">JCM 17214</strain>
    </source>
</reference>
<protein>
    <submittedName>
        <fullName evidence="2">NAD(P)H-binding protein</fullName>
    </submittedName>
</protein>
<sequence length="347" mass="38252">MTTNSLPRILVLGGTGSIGQAVAQNLLAKGYRVTLLARTPAKAQALFASSANLTIEPGDAEDLPRLLAVSRGHDVIFHGINYPYHQWEGTQERMTQNVIAAASQERALIIFPGNIYNFGLTTPIREDSAPAPITKKGAIRVRQEQLLAEAARAGRCRVPNVRLPDFWGPTVVNDGTIPIFEGALTGKALPWIATVDLPHQFVYTPDAAEIISRLLAAGQPEAYEVVNYGGQTVPSVRAFFTRISQIAGHPTVRVRVLPRWLFAVLAPFLPMMKAMHEMLYLYDHSILLDDTGLRRRFPAWRETPLDTAIATTLQWFARHRLNQNFVPAVPVTPPAFETHPASVPSIF</sequence>
<evidence type="ECO:0000313" key="2">
    <source>
        <dbReference type="EMBL" id="GAA3953148.1"/>
    </source>
</evidence>
<dbReference type="PANTHER" id="PTHR48079:SF6">
    <property type="entry name" value="NAD(P)-BINDING DOMAIN-CONTAINING PROTEIN-RELATED"/>
    <property type="match status" value="1"/>
</dbReference>
<dbReference type="InterPro" id="IPR051783">
    <property type="entry name" value="NAD(P)-dependent_oxidoreduct"/>
</dbReference>
<organism evidence="2 3">
    <name type="scientific">Hymenobacter algoricola</name>
    <dbReference type="NCBI Taxonomy" id="486267"/>
    <lineage>
        <taxon>Bacteria</taxon>
        <taxon>Pseudomonadati</taxon>
        <taxon>Bacteroidota</taxon>
        <taxon>Cytophagia</taxon>
        <taxon>Cytophagales</taxon>
        <taxon>Hymenobacteraceae</taxon>
        <taxon>Hymenobacter</taxon>
    </lineage>
</organism>